<feature type="region of interest" description="Disordered" evidence="10">
    <location>
        <begin position="322"/>
        <end position="421"/>
    </location>
</feature>
<keyword evidence="13" id="KW-1185">Reference proteome</keyword>
<evidence type="ECO:0000313" key="13">
    <source>
        <dbReference type="Proteomes" id="UP000005240"/>
    </source>
</evidence>
<accession>A0A180H201</accession>
<keyword evidence="6" id="KW-0498">Mitosis</keyword>
<evidence type="ECO:0000256" key="2">
    <source>
        <dbReference type="ARBA" id="ARBA00004584"/>
    </source>
</evidence>
<gene>
    <name evidence="11" type="ORF">PTTG_12648</name>
</gene>
<reference evidence="12 13" key="3">
    <citation type="journal article" date="2017" name="G3 (Bethesda)">
        <title>Comparative analysis highlights variable genome content of wheat rusts and divergence of the mating loci.</title>
        <authorList>
            <person name="Cuomo C.A."/>
            <person name="Bakkeren G."/>
            <person name="Khalil H.B."/>
            <person name="Panwar V."/>
            <person name="Joly D."/>
            <person name="Linning R."/>
            <person name="Sakthikumar S."/>
            <person name="Song X."/>
            <person name="Adiconis X."/>
            <person name="Fan L."/>
            <person name="Goldberg J.M."/>
            <person name="Levin J.Z."/>
            <person name="Young S."/>
            <person name="Zeng Q."/>
            <person name="Anikster Y."/>
            <person name="Bruce M."/>
            <person name="Wang M."/>
            <person name="Yin C."/>
            <person name="McCallum B."/>
            <person name="Szabo L.J."/>
            <person name="Hulbert S."/>
            <person name="Chen X."/>
            <person name="Fellers J.P."/>
        </authorList>
    </citation>
    <scope>NUCLEOTIDE SEQUENCE</scope>
    <source>
        <strain evidence="12">isolate 1-1 / race 1 (BBBD)</strain>
        <strain evidence="13">Isolate 1-1 / race 1 (BBBD)</strain>
    </source>
</reference>
<evidence type="ECO:0000256" key="9">
    <source>
        <dbReference type="ARBA" id="ARBA00023328"/>
    </source>
</evidence>
<dbReference type="GO" id="GO:0032133">
    <property type="term" value="C:chromosome passenger complex"/>
    <property type="evidence" value="ECO:0007669"/>
    <property type="project" value="TreeGrafter"/>
</dbReference>
<feature type="compositionally biased region" description="Acidic residues" evidence="10">
    <location>
        <begin position="203"/>
        <end position="238"/>
    </location>
</feature>
<comment type="similarity">
    <text evidence="3">Belongs to the borealin family.</text>
</comment>
<dbReference type="GO" id="GO:0051301">
    <property type="term" value="P:cell division"/>
    <property type="evidence" value="ECO:0007669"/>
    <property type="project" value="UniProtKB-KW"/>
</dbReference>
<dbReference type="EnsemblFungi" id="PTTG_12648-t43_1">
    <property type="protein sequence ID" value="PTTG_12648-t43_1-p1"/>
    <property type="gene ID" value="PTTG_12648"/>
</dbReference>
<dbReference type="InterPro" id="IPR018867">
    <property type="entry name" value="Cell_div_borealin"/>
</dbReference>
<dbReference type="VEuPathDB" id="FungiDB:PTTG_12648"/>
<dbReference type="Proteomes" id="UP000005240">
    <property type="component" value="Unassembled WGS sequence"/>
</dbReference>
<evidence type="ECO:0000256" key="3">
    <source>
        <dbReference type="ARBA" id="ARBA00009914"/>
    </source>
</evidence>
<evidence type="ECO:0000256" key="7">
    <source>
        <dbReference type="ARBA" id="ARBA00023242"/>
    </source>
</evidence>
<evidence type="ECO:0000256" key="8">
    <source>
        <dbReference type="ARBA" id="ARBA00023306"/>
    </source>
</evidence>
<evidence type="ECO:0000256" key="4">
    <source>
        <dbReference type="ARBA" id="ARBA00022454"/>
    </source>
</evidence>
<evidence type="ECO:0000313" key="12">
    <source>
        <dbReference type="EnsemblFungi" id="PTTG_12648-t43_1-p1"/>
    </source>
</evidence>
<comment type="subcellular location">
    <subcellularLocation>
        <location evidence="2">Chromosome</location>
        <location evidence="2">Centromere</location>
    </subcellularLocation>
    <subcellularLocation>
        <location evidence="1">Nucleus</location>
    </subcellularLocation>
</comment>
<keyword evidence="4" id="KW-0158">Chromosome</keyword>
<dbReference type="GO" id="GO:0000775">
    <property type="term" value="C:chromosome, centromeric region"/>
    <property type="evidence" value="ECO:0007669"/>
    <property type="project" value="UniProtKB-SubCell"/>
</dbReference>
<feature type="region of interest" description="Disordered" evidence="10">
    <location>
        <begin position="136"/>
        <end position="164"/>
    </location>
</feature>
<keyword evidence="7" id="KW-0539">Nucleus</keyword>
<reference evidence="11" key="2">
    <citation type="submission" date="2016-05" db="EMBL/GenBank/DDBJ databases">
        <title>Comparative analysis highlights variable genome content of wheat rusts and divergence of the mating loci.</title>
        <authorList>
            <person name="Cuomo C.A."/>
            <person name="Bakkeren G."/>
            <person name="Szabo L."/>
            <person name="Khalil H."/>
            <person name="Joly D."/>
            <person name="Goldberg J."/>
            <person name="Young S."/>
            <person name="Zeng Q."/>
            <person name="Fellers J."/>
        </authorList>
    </citation>
    <scope>NUCLEOTIDE SEQUENCE [LARGE SCALE GENOMIC DNA]</scope>
    <source>
        <strain evidence="11">1-1 BBBD Race 1</strain>
    </source>
</reference>
<organism evidence="11">
    <name type="scientific">Puccinia triticina (isolate 1-1 / race 1 (BBBD))</name>
    <name type="common">Brown leaf rust fungus</name>
    <dbReference type="NCBI Taxonomy" id="630390"/>
    <lineage>
        <taxon>Eukaryota</taxon>
        <taxon>Fungi</taxon>
        <taxon>Dikarya</taxon>
        <taxon>Basidiomycota</taxon>
        <taxon>Pucciniomycotina</taxon>
        <taxon>Pucciniomycetes</taxon>
        <taxon>Pucciniales</taxon>
        <taxon>Pucciniaceae</taxon>
        <taxon>Puccinia</taxon>
    </lineage>
</organism>
<feature type="region of interest" description="Disordered" evidence="10">
    <location>
        <begin position="184"/>
        <end position="240"/>
    </location>
</feature>
<evidence type="ECO:0000256" key="1">
    <source>
        <dbReference type="ARBA" id="ARBA00004123"/>
    </source>
</evidence>
<proteinExistence type="inferred from homology"/>
<dbReference type="GO" id="GO:0005634">
    <property type="term" value="C:nucleus"/>
    <property type="evidence" value="ECO:0007669"/>
    <property type="project" value="UniProtKB-SubCell"/>
</dbReference>
<protein>
    <submittedName>
        <fullName evidence="11 12">Uncharacterized protein</fullName>
    </submittedName>
</protein>
<dbReference type="PANTHER" id="PTHR16040">
    <property type="entry name" value="AUSTRALIN, ISOFORM A-RELATED"/>
    <property type="match status" value="1"/>
</dbReference>
<keyword evidence="9" id="KW-0137">Centromere</keyword>
<dbReference type="GO" id="GO:0000070">
    <property type="term" value="P:mitotic sister chromatid segregation"/>
    <property type="evidence" value="ECO:0007669"/>
    <property type="project" value="TreeGrafter"/>
</dbReference>
<evidence type="ECO:0000313" key="11">
    <source>
        <dbReference type="EMBL" id="OAV98618.1"/>
    </source>
</evidence>
<keyword evidence="8" id="KW-0131">Cell cycle</keyword>
<reference evidence="11" key="1">
    <citation type="submission" date="2009-11" db="EMBL/GenBank/DDBJ databases">
        <authorList>
            <consortium name="The Broad Institute Genome Sequencing Platform"/>
            <person name="Ward D."/>
            <person name="Feldgarden M."/>
            <person name="Earl A."/>
            <person name="Young S.K."/>
            <person name="Zeng Q."/>
            <person name="Koehrsen M."/>
            <person name="Alvarado L."/>
            <person name="Berlin A."/>
            <person name="Bochicchio J."/>
            <person name="Borenstein D."/>
            <person name="Chapman S.B."/>
            <person name="Chen Z."/>
            <person name="Engels R."/>
            <person name="Freedman E."/>
            <person name="Gellesch M."/>
            <person name="Goldberg J."/>
            <person name="Griggs A."/>
            <person name="Gujja S."/>
            <person name="Heilman E."/>
            <person name="Heiman D."/>
            <person name="Hepburn T."/>
            <person name="Howarth C."/>
            <person name="Jen D."/>
            <person name="Larson L."/>
            <person name="Lewis B."/>
            <person name="Mehta T."/>
            <person name="Park D."/>
            <person name="Pearson M."/>
            <person name="Roberts A."/>
            <person name="Saif S."/>
            <person name="Shea T."/>
            <person name="Shenoy N."/>
            <person name="Sisk P."/>
            <person name="Stolte C."/>
            <person name="Sykes S."/>
            <person name="Thomson T."/>
            <person name="Walk T."/>
            <person name="White J."/>
            <person name="Yandava C."/>
            <person name="Izard J."/>
            <person name="Baranova O.V."/>
            <person name="Blanton J.M."/>
            <person name="Tanner A.C."/>
            <person name="Dewhirst F.E."/>
            <person name="Haas B."/>
            <person name="Nusbaum C."/>
            <person name="Birren B."/>
        </authorList>
    </citation>
    <scope>NUCLEOTIDE SEQUENCE [LARGE SCALE GENOMIC DNA]</scope>
    <source>
        <strain evidence="11">1-1 BBBD Race 1</strain>
    </source>
</reference>
<sequence length="554" mass="62267">MTTIQKKLAYYAKPCTSPSEVEVCLFDVVKPMIENFNKYWDPAKELVAIGLALDHQYKICYLRYSLEQQSHLPPSEIDTFLGQVRPAILSLWNQYVPPQSPVSKQSTQATPTVKVKKIEGRSMGIIATTISSTFLAGGQAGGPRAAHKTKARARDPPVYPLPAPTQEMSGRLFGLFMKFPMQITSPSKEISPPSPQDHQHTESEEESDSAQEEDEDDQGEEETEQEVVTESEEEDPLGDEQCKAIMENYLLETSTRTNLLRNRIQAHFRPALRRRLDFELSRITPSIAHVTALDYHQRDQGFLRHTMEHVARLAIEQKTISIGMKRSQSQQEQIWDEKEKSHHRKRQRQLTDNTGSISSKSSKQTVDPQDPSGGTSTGRPLSRSKPPTSRSNQGGQARKQSNSSLEPTDLNPRLPLTPQMSEFKPVRLARRNESLLSVNGSPVISYAPAETHALPTSTSTTTMLSSKFSELFPPSTTSSSLVDQHLQDTNSSNNIFGRQLNNNHESLPQLNQFTFVEKSKWKELESQLNSLEINQIQKKKLDDLLKGCLNFGDS</sequence>
<evidence type="ECO:0000256" key="5">
    <source>
        <dbReference type="ARBA" id="ARBA00022618"/>
    </source>
</evidence>
<dbReference type="PANTHER" id="PTHR16040:SF7">
    <property type="entry name" value="AUSTRALIN, ISOFORM A-RELATED"/>
    <property type="match status" value="1"/>
</dbReference>
<evidence type="ECO:0000256" key="6">
    <source>
        <dbReference type="ARBA" id="ARBA00022776"/>
    </source>
</evidence>
<reference evidence="12" key="4">
    <citation type="submission" date="2025-05" db="UniProtKB">
        <authorList>
            <consortium name="EnsemblFungi"/>
        </authorList>
    </citation>
    <scope>IDENTIFICATION</scope>
    <source>
        <strain evidence="12">isolate 1-1 / race 1 (BBBD)</strain>
    </source>
</reference>
<evidence type="ECO:0000256" key="10">
    <source>
        <dbReference type="SAM" id="MobiDB-lite"/>
    </source>
</evidence>
<keyword evidence="5" id="KW-0132">Cell division</keyword>
<name>A0A180H201_PUCT1</name>
<feature type="compositionally biased region" description="Polar residues" evidence="10">
    <location>
        <begin position="350"/>
        <end position="406"/>
    </location>
</feature>
<dbReference type="STRING" id="630390.A0A180H201"/>
<dbReference type="OrthoDB" id="2505648at2759"/>
<dbReference type="AlphaFoldDB" id="A0A180H201"/>
<dbReference type="GO" id="GO:0051233">
    <property type="term" value="C:spindle midzone"/>
    <property type="evidence" value="ECO:0007669"/>
    <property type="project" value="TreeGrafter"/>
</dbReference>
<dbReference type="EMBL" id="ADAS02000006">
    <property type="protein sequence ID" value="OAV98618.1"/>
    <property type="molecule type" value="Genomic_DNA"/>
</dbReference>